<dbReference type="Pfam" id="PF12833">
    <property type="entry name" value="HTH_18"/>
    <property type="match status" value="1"/>
</dbReference>
<keyword evidence="6" id="KW-1185">Reference proteome</keyword>
<accession>A0ABQ5QXS1</accession>
<dbReference type="InterPro" id="IPR018060">
    <property type="entry name" value="HTH_AraC"/>
</dbReference>
<dbReference type="EMBL" id="BSDI01000014">
    <property type="protein sequence ID" value="GLH98130.1"/>
    <property type="molecule type" value="Genomic_DNA"/>
</dbReference>
<keyword evidence="1" id="KW-0805">Transcription regulation</keyword>
<sequence>MARVSQDHRGILYPAQLPTFARLDPPEEVAALVRWFWIPEWRIAPGRTSRQHVIPFPACNLVVEHDGVGLAGPATRRSHRDLTGTGWAVGALLRPAAVPSFTPEPAELRDTYLAMDLPDLRARVTDAMNQPADGPLRHRRAVDAFAGWLAGAVPPPDPEALLANALAELVDSDPTVLRVEDVASRLHVSTRTVQRIARRYVGLPPLTMIRRRRLQEAAQRLRTDPGTSLAALASELGYVDQAHLATEFRTVLDFTPSSYRASTTHPPNDHSD</sequence>
<evidence type="ECO:0000313" key="5">
    <source>
        <dbReference type="EMBL" id="GLH98130.1"/>
    </source>
</evidence>
<organism evidence="5 6">
    <name type="scientific">Phytohabitans aurantiacus</name>
    <dbReference type="NCBI Taxonomy" id="3016789"/>
    <lineage>
        <taxon>Bacteria</taxon>
        <taxon>Bacillati</taxon>
        <taxon>Actinomycetota</taxon>
        <taxon>Actinomycetes</taxon>
        <taxon>Micromonosporales</taxon>
        <taxon>Micromonosporaceae</taxon>
    </lineage>
</organism>
<evidence type="ECO:0000256" key="2">
    <source>
        <dbReference type="ARBA" id="ARBA00023125"/>
    </source>
</evidence>
<name>A0ABQ5QXS1_9ACTN</name>
<dbReference type="Gene3D" id="1.10.10.60">
    <property type="entry name" value="Homeodomain-like"/>
    <property type="match status" value="1"/>
</dbReference>
<keyword evidence="2" id="KW-0238">DNA-binding</keyword>
<dbReference type="InterPro" id="IPR018062">
    <property type="entry name" value="HTH_AraC-typ_CS"/>
</dbReference>
<dbReference type="SUPFAM" id="SSF46689">
    <property type="entry name" value="Homeodomain-like"/>
    <property type="match status" value="1"/>
</dbReference>
<comment type="caution">
    <text evidence="5">The sequence shown here is derived from an EMBL/GenBank/DDBJ whole genome shotgun (WGS) entry which is preliminary data.</text>
</comment>
<gene>
    <name evidence="5" type="ORF">Pa4123_34050</name>
</gene>
<evidence type="ECO:0000256" key="1">
    <source>
        <dbReference type="ARBA" id="ARBA00023015"/>
    </source>
</evidence>
<dbReference type="SMART" id="SM00342">
    <property type="entry name" value="HTH_ARAC"/>
    <property type="match status" value="1"/>
</dbReference>
<evidence type="ECO:0000313" key="6">
    <source>
        <dbReference type="Proteomes" id="UP001144280"/>
    </source>
</evidence>
<dbReference type="PROSITE" id="PS00041">
    <property type="entry name" value="HTH_ARAC_FAMILY_1"/>
    <property type="match status" value="1"/>
</dbReference>
<keyword evidence="3" id="KW-0804">Transcription</keyword>
<dbReference type="InterPro" id="IPR046532">
    <property type="entry name" value="DUF6597"/>
</dbReference>
<dbReference type="InterPro" id="IPR050204">
    <property type="entry name" value="AraC_XylS_family_regulators"/>
</dbReference>
<reference evidence="5" key="1">
    <citation type="submission" date="2022-12" db="EMBL/GenBank/DDBJ databases">
        <title>New Phytohabitans aurantiacus sp. RD004123 nov., an actinomycete isolated from soil.</title>
        <authorList>
            <person name="Triningsih D.W."/>
            <person name="Harunari E."/>
            <person name="Igarashi Y."/>
        </authorList>
    </citation>
    <scope>NUCLEOTIDE SEQUENCE</scope>
    <source>
        <strain evidence="5">RD004123</strain>
    </source>
</reference>
<feature type="domain" description="HTH araC/xylS-type" evidence="4">
    <location>
        <begin position="164"/>
        <end position="262"/>
    </location>
</feature>
<dbReference type="Proteomes" id="UP001144280">
    <property type="component" value="Unassembled WGS sequence"/>
</dbReference>
<evidence type="ECO:0000256" key="3">
    <source>
        <dbReference type="ARBA" id="ARBA00023163"/>
    </source>
</evidence>
<proteinExistence type="predicted"/>
<evidence type="ECO:0000259" key="4">
    <source>
        <dbReference type="PROSITE" id="PS01124"/>
    </source>
</evidence>
<dbReference type="Pfam" id="PF20240">
    <property type="entry name" value="DUF6597"/>
    <property type="match status" value="1"/>
</dbReference>
<dbReference type="PANTHER" id="PTHR46796">
    <property type="entry name" value="HTH-TYPE TRANSCRIPTIONAL ACTIVATOR RHAS-RELATED"/>
    <property type="match status" value="1"/>
</dbReference>
<protein>
    <submittedName>
        <fullName evidence="5">Transcriptional regulator</fullName>
    </submittedName>
</protein>
<dbReference type="InterPro" id="IPR009057">
    <property type="entry name" value="Homeodomain-like_sf"/>
</dbReference>
<dbReference type="PROSITE" id="PS01124">
    <property type="entry name" value="HTH_ARAC_FAMILY_2"/>
    <property type="match status" value="1"/>
</dbReference>